<proteinExistence type="predicted"/>
<evidence type="ECO:0000313" key="1">
    <source>
        <dbReference type="EnsemblMetazoa" id="AMEC003268-PA"/>
    </source>
</evidence>
<protein>
    <submittedName>
        <fullName evidence="1">Uncharacterized protein</fullName>
    </submittedName>
</protein>
<name>A0A182TJ64_9DIPT</name>
<dbReference type="Proteomes" id="UP000075902">
    <property type="component" value="Unassembled WGS sequence"/>
</dbReference>
<dbReference type="EnsemblMetazoa" id="AMEC003268-RA">
    <property type="protein sequence ID" value="AMEC003268-PA"/>
    <property type="gene ID" value="AMEC003268"/>
</dbReference>
<keyword evidence="2" id="KW-1185">Reference proteome</keyword>
<dbReference type="VEuPathDB" id="VectorBase:AMEC003268"/>
<evidence type="ECO:0000313" key="2">
    <source>
        <dbReference type="Proteomes" id="UP000075902"/>
    </source>
</evidence>
<sequence length="209" mass="21857">MHRSNRPPPPHGGTVPSPPPAECERVRLHCCGVRSCLVSCSGSPAPDEESVRAATELERRRRRCRELPPFVVRAASLCPSVRCCCCSSFESSSCTLISSSESSLGGGLAESRLDEPVVAAYDRDRPAKRAAADVGTSDRNALCSPPINNGVDAVTNDCAAWAAATAAAAWAPRAWAAACAAAWAWAAGEVAGGLACSWCAPWCPGWCGW</sequence>
<reference evidence="2" key="1">
    <citation type="submission" date="2014-01" db="EMBL/GenBank/DDBJ databases">
        <title>The Genome Sequence of Anopheles melas CM1001059_A (V2).</title>
        <authorList>
            <consortium name="The Broad Institute Genomics Platform"/>
            <person name="Neafsey D.E."/>
            <person name="Besansky N."/>
            <person name="Howell P."/>
            <person name="Walton C."/>
            <person name="Young S.K."/>
            <person name="Zeng Q."/>
            <person name="Gargeya S."/>
            <person name="Fitzgerald M."/>
            <person name="Haas B."/>
            <person name="Abouelleil A."/>
            <person name="Allen A.W."/>
            <person name="Alvarado L."/>
            <person name="Arachchi H.M."/>
            <person name="Berlin A.M."/>
            <person name="Chapman S.B."/>
            <person name="Gainer-Dewar J."/>
            <person name="Goldberg J."/>
            <person name="Griggs A."/>
            <person name="Gujja S."/>
            <person name="Hansen M."/>
            <person name="Howarth C."/>
            <person name="Imamovic A."/>
            <person name="Ireland A."/>
            <person name="Larimer J."/>
            <person name="McCowan C."/>
            <person name="Murphy C."/>
            <person name="Pearson M."/>
            <person name="Poon T.W."/>
            <person name="Priest M."/>
            <person name="Roberts A."/>
            <person name="Saif S."/>
            <person name="Shea T."/>
            <person name="Sisk P."/>
            <person name="Sykes S."/>
            <person name="Wortman J."/>
            <person name="Nusbaum C."/>
            <person name="Birren B."/>
        </authorList>
    </citation>
    <scope>NUCLEOTIDE SEQUENCE [LARGE SCALE GENOMIC DNA]</scope>
    <source>
        <strain evidence="2">CM1001059</strain>
    </source>
</reference>
<organism evidence="1 2">
    <name type="scientific">Anopheles melas</name>
    <dbReference type="NCBI Taxonomy" id="34690"/>
    <lineage>
        <taxon>Eukaryota</taxon>
        <taxon>Metazoa</taxon>
        <taxon>Ecdysozoa</taxon>
        <taxon>Arthropoda</taxon>
        <taxon>Hexapoda</taxon>
        <taxon>Insecta</taxon>
        <taxon>Pterygota</taxon>
        <taxon>Neoptera</taxon>
        <taxon>Endopterygota</taxon>
        <taxon>Diptera</taxon>
        <taxon>Nematocera</taxon>
        <taxon>Culicoidea</taxon>
        <taxon>Culicidae</taxon>
        <taxon>Anophelinae</taxon>
        <taxon>Anopheles</taxon>
    </lineage>
</organism>
<dbReference type="AlphaFoldDB" id="A0A182TJ64"/>
<reference evidence="1" key="2">
    <citation type="submission" date="2020-05" db="UniProtKB">
        <authorList>
            <consortium name="EnsemblMetazoa"/>
        </authorList>
    </citation>
    <scope>IDENTIFICATION</scope>
    <source>
        <strain evidence="1">CM1001059</strain>
    </source>
</reference>
<accession>A0A182TJ64</accession>